<feature type="transmembrane region" description="Helical" evidence="1">
    <location>
        <begin position="102"/>
        <end position="126"/>
    </location>
</feature>
<reference evidence="2 3" key="1">
    <citation type="journal article" date="2015" name="Nature">
        <title>rRNA introns, odd ribosomes, and small enigmatic genomes across a large radiation of phyla.</title>
        <authorList>
            <person name="Brown C.T."/>
            <person name="Hug L.A."/>
            <person name="Thomas B.C."/>
            <person name="Sharon I."/>
            <person name="Castelle C.J."/>
            <person name="Singh A."/>
            <person name="Wilkins M.J."/>
            <person name="Williams K.H."/>
            <person name="Banfield J.F."/>
        </authorList>
    </citation>
    <scope>NUCLEOTIDE SEQUENCE [LARGE SCALE GENOMIC DNA]</scope>
</reference>
<keyword evidence="1" id="KW-0812">Transmembrane</keyword>
<accession>A0A0G0QPX8</accession>
<dbReference type="AlphaFoldDB" id="A0A0G0QPX8"/>
<dbReference type="EMBL" id="LBYC01000015">
    <property type="protein sequence ID" value="KKR42499.1"/>
    <property type="molecule type" value="Genomic_DNA"/>
</dbReference>
<keyword evidence="1" id="KW-1133">Transmembrane helix</keyword>
<evidence type="ECO:0000313" key="2">
    <source>
        <dbReference type="EMBL" id="KKR42499.1"/>
    </source>
</evidence>
<feature type="transmembrane region" description="Helical" evidence="1">
    <location>
        <begin position="59"/>
        <end position="81"/>
    </location>
</feature>
<sequence length="137" mass="14615">MNKKIKFLVRSCSFVIVFLVLIIPVILLAQEAPTGLVTCGTADTPPCDFNSFMALINKVINFILFKMALPIAAIMFAYAGFELVSSGGSTEKRGVAKSVFTNAVLGLIIAVAAWLIISTILSILGYDGTWIGLKVGV</sequence>
<name>A0A0G0QPX8_9BACT</name>
<organism evidence="2 3">
    <name type="scientific">Candidatus Nomurabacteria bacterium GW2011_GWF2_40_12</name>
    <dbReference type="NCBI Taxonomy" id="1618776"/>
    <lineage>
        <taxon>Bacteria</taxon>
        <taxon>Candidatus Nomuraibacteriota</taxon>
    </lineage>
</organism>
<gene>
    <name evidence="2" type="ORF">UT78_C0015G0017</name>
</gene>
<feature type="transmembrane region" description="Helical" evidence="1">
    <location>
        <begin position="7"/>
        <end position="27"/>
    </location>
</feature>
<protein>
    <recommendedName>
        <fullName evidence="4">TrbC/VIRB2 family protein</fullName>
    </recommendedName>
</protein>
<evidence type="ECO:0000256" key="1">
    <source>
        <dbReference type="SAM" id="Phobius"/>
    </source>
</evidence>
<keyword evidence="1" id="KW-0472">Membrane</keyword>
<evidence type="ECO:0000313" key="3">
    <source>
        <dbReference type="Proteomes" id="UP000034301"/>
    </source>
</evidence>
<dbReference type="Pfam" id="PF18895">
    <property type="entry name" value="T4SS_pilin"/>
    <property type="match status" value="1"/>
</dbReference>
<dbReference type="InterPro" id="IPR043993">
    <property type="entry name" value="T4SS_pilin"/>
</dbReference>
<comment type="caution">
    <text evidence="2">The sequence shown here is derived from an EMBL/GenBank/DDBJ whole genome shotgun (WGS) entry which is preliminary data.</text>
</comment>
<evidence type="ECO:0008006" key="4">
    <source>
        <dbReference type="Google" id="ProtNLM"/>
    </source>
</evidence>
<proteinExistence type="predicted"/>
<dbReference type="Proteomes" id="UP000034301">
    <property type="component" value="Unassembled WGS sequence"/>
</dbReference>